<organism evidence="1 2">
    <name type="scientific">Babesia duncani</name>
    <dbReference type="NCBI Taxonomy" id="323732"/>
    <lineage>
        <taxon>Eukaryota</taxon>
        <taxon>Sar</taxon>
        <taxon>Alveolata</taxon>
        <taxon>Apicomplexa</taxon>
        <taxon>Aconoidasida</taxon>
        <taxon>Piroplasmida</taxon>
        <taxon>Babesiidae</taxon>
        <taxon>Babesia</taxon>
    </lineage>
</organism>
<evidence type="ECO:0000313" key="2">
    <source>
        <dbReference type="Proteomes" id="UP001214638"/>
    </source>
</evidence>
<sequence length="980" mass="109907">MDFNITKIFHLARHLKCHIGSKSWYLVAHFTSSAKPPEYNYYNLPENPLCSSGGFGENDPRGLWTSTDDALADLRDASDPSLDFNESERLGILKFTRDQERPNRPLDPLDPGGSLGDAGKITRALDELLPEYSSLKDVGDLLHLGKRLNVVGDPLIPKLATLKSLIILKTQSISLKESLRILLIYDHFNLLDYALTSAFENTIRHQLYALGPFDVAAAISIFGKFPDRFAPLLNTLGLVFYDMMIGGPTSACPNGTTREQLLAVARALRDAKFQIKKVTDALFGTIYRRLDEFSLAMLISATESFFAIEKNNSSFVEFYTKVFSLAFNQPLLFVDAFQKYAQEQLKTDFHVPSSDVGILPHFTLPSDPKGFHIDSDSVPPLLKALDACNSEFLISSVHWRIEFKRCWSENFKNDKIPWQPPTSRQKAHATSGTASTSLDKMVTFKSLLPRMYETIERMVMDHVLGNVISSPGKLTRRISDANAKVVEHARKIANASDASKLSEWSHGAHYPYVGTLMKSTLPPEHLENAHEKMPTSEDIKESITAFATAESLEILEIHACNLLARAGYNKGKIVEMSHLGYKEWLTEFATLVGLGASKGFFESVVHAIKVTTDYSRYIDEAKTGPTFNILCNLYHCLLFYIFNCKNPNEAACKRVWIISSICPKSMLLNDKHLVLVNDPGTEYFKTSSGIYYNVPNLVHASLYKGKGDLYGIACYTVGNLLENLNLCDFENANDVLEKIQHLLHPIYAISRVRIDPLEAWSIAHFSSRPFADSIHDLEKLKSIDTIAQAFESDAIRHLFVAFINAAIPFLTGVAPKGVEIQHAKTVVMLQHCINYFQELTKIPNLGTLSILDTFETISVPLDEEEAAEFKIPEHVMLMETIAAALSILPQPSVCYELLTRCLNLAYKRVKYFSTEHLVPTAGAVHCLEAHFNSIELDEFSENLKQLNGIVKSKVLDCIAQNAYLKNMLHFTNDGKRHFMH</sequence>
<dbReference type="GeneID" id="94337500"/>
<reference evidence="1" key="1">
    <citation type="journal article" date="2023" name="Nat. Microbiol.">
        <title>Babesia duncani multi-omics identifies virulence factors and drug targets.</title>
        <authorList>
            <person name="Singh P."/>
            <person name="Lonardi S."/>
            <person name="Liang Q."/>
            <person name="Vydyam P."/>
            <person name="Khabirova E."/>
            <person name="Fang T."/>
            <person name="Gihaz S."/>
            <person name="Thekkiniath J."/>
            <person name="Munshi M."/>
            <person name="Abel S."/>
            <person name="Ciampossin L."/>
            <person name="Batugedara G."/>
            <person name="Gupta M."/>
            <person name="Lu X.M."/>
            <person name="Lenz T."/>
            <person name="Chakravarty S."/>
            <person name="Cornillot E."/>
            <person name="Hu Y."/>
            <person name="Ma W."/>
            <person name="Gonzalez L.M."/>
            <person name="Sanchez S."/>
            <person name="Estrada K."/>
            <person name="Sanchez-Flores A."/>
            <person name="Montero E."/>
            <person name="Harb O.S."/>
            <person name="Le Roch K.G."/>
            <person name="Mamoun C.B."/>
        </authorList>
    </citation>
    <scope>NUCLEOTIDE SEQUENCE</scope>
    <source>
        <strain evidence="1">WA1</strain>
    </source>
</reference>
<dbReference type="RefSeq" id="XP_067802370.1">
    <property type="nucleotide sequence ID" value="XM_067948219.1"/>
</dbReference>
<evidence type="ECO:0000313" key="1">
    <source>
        <dbReference type="EMBL" id="KAK2195527.1"/>
    </source>
</evidence>
<dbReference type="AlphaFoldDB" id="A0AAD9PJB4"/>
<dbReference type="Proteomes" id="UP001214638">
    <property type="component" value="Unassembled WGS sequence"/>
</dbReference>
<gene>
    <name evidence="1" type="ORF">BdWA1_003203</name>
</gene>
<comment type="caution">
    <text evidence="1">The sequence shown here is derived from an EMBL/GenBank/DDBJ whole genome shotgun (WGS) entry which is preliminary data.</text>
</comment>
<name>A0AAD9PJB4_9APIC</name>
<protein>
    <submittedName>
        <fullName evidence="1">Uncharacterized protein</fullName>
    </submittedName>
</protein>
<dbReference type="EMBL" id="JALLKP010000004">
    <property type="protein sequence ID" value="KAK2195527.1"/>
    <property type="molecule type" value="Genomic_DNA"/>
</dbReference>
<proteinExistence type="predicted"/>
<accession>A0AAD9PJB4</accession>
<keyword evidence="2" id="KW-1185">Reference proteome</keyword>
<dbReference type="KEGG" id="bdw:94337500"/>